<name>A0A8J6N7S2_9BACT</name>
<dbReference type="SUPFAM" id="SSF89623">
    <property type="entry name" value="Ribose/Galactose isomerase RpiB/AlsB"/>
    <property type="match status" value="1"/>
</dbReference>
<dbReference type="Gene3D" id="3.40.1400.10">
    <property type="entry name" value="Sugar-phosphate isomerase, RpiB/LacA/LacB"/>
    <property type="match status" value="1"/>
</dbReference>
<dbReference type="NCBIfam" id="TIGR01120">
    <property type="entry name" value="rpiB"/>
    <property type="match status" value="1"/>
</dbReference>
<feature type="binding site" evidence="4">
    <location>
        <position position="141"/>
    </location>
    <ligand>
        <name>D-ribulose 5-phosphate</name>
        <dbReference type="ChEBI" id="CHEBI:58121"/>
    </ligand>
</feature>
<dbReference type="InterPro" id="IPR004785">
    <property type="entry name" value="RpiB"/>
</dbReference>
<dbReference type="EC" id="5.3.1.6" evidence="5"/>
<dbReference type="GO" id="GO:0009052">
    <property type="term" value="P:pentose-phosphate shunt, non-oxidative branch"/>
    <property type="evidence" value="ECO:0007669"/>
    <property type="project" value="TreeGrafter"/>
</dbReference>
<organism evidence="5 6">
    <name type="scientific">Candidatus Desulfaltia bathyphila</name>
    <dbReference type="NCBI Taxonomy" id="2841697"/>
    <lineage>
        <taxon>Bacteria</taxon>
        <taxon>Pseudomonadati</taxon>
        <taxon>Thermodesulfobacteriota</taxon>
        <taxon>Desulfobacteria</taxon>
        <taxon>Desulfobacterales</taxon>
        <taxon>Desulfobacterales incertae sedis</taxon>
        <taxon>Candidatus Desulfaltia</taxon>
    </lineage>
</organism>
<comment type="similarity">
    <text evidence="1">Belongs to the LacAB/RpiB family.</text>
</comment>
<evidence type="ECO:0000256" key="2">
    <source>
        <dbReference type="ARBA" id="ARBA00023235"/>
    </source>
</evidence>
<dbReference type="InterPro" id="IPR003500">
    <property type="entry name" value="RpiB_LacA_LacB"/>
</dbReference>
<accession>A0A8J6N7S2</accession>
<dbReference type="NCBIfam" id="NF004051">
    <property type="entry name" value="PRK05571.1"/>
    <property type="match status" value="1"/>
</dbReference>
<dbReference type="Proteomes" id="UP000603545">
    <property type="component" value="Unassembled WGS sequence"/>
</dbReference>
<dbReference type="AlphaFoldDB" id="A0A8J6N7S2"/>
<feature type="active site" description="Proton donor" evidence="3">
    <location>
        <position position="103"/>
    </location>
</feature>
<dbReference type="Pfam" id="PF02502">
    <property type="entry name" value="LacAB_rpiB"/>
    <property type="match status" value="1"/>
</dbReference>
<sequence length="152" mass="17187">MHENKTQIVIGSDHAAYQLKEKIRQYLIERGIDINDVGTYNEDSVDYAEFGIKVSAMVSTGKYERGILLCGTGLGMSMVANKFPHVRAALCNDLFSAIMSRRHNNSNILVMGGRIIGEELAREIVRAWLETPFDGGRHQLRINKFDRIEEMV</sequence>
<evidence type="ECO:0000256" key="3">
    <source>
        <dbReference type="PIRSR" id="PIRSR005384-1"/>
    </source>
</evidence>
<dbReference type="PIRSF" id="PIRSF005384">
    <property type="entry name" value="RpiB_LacA_B"/>
    <property type="match status" value="1"/>
</dbReference>
<reference evidence="5 6" key="1">
    <citation type="submission" date="2020-08" db="EMBL/GenBank/DDBJ databases">
        <title>Bridging the membrane lipid divide: bacteria of the FCB group superphylum have the potential to synthesize archaeal ether lipids.</title>
        <authorList>
            <person name="Villanueva L."/>
            <person name="Von Meijenfeldt F.A.B."/>
            <person name="Westbye A.B."/>
            <person name="Yadav S."/>
            <person name="Hopmans E.C."/>
            <person name="Dutilh B.E."/>
            <person name="Sinninghe Damste J.S."/>
        </authorList>
    </citation>
    <scope>NUCLEOTIDE SEQUENCE [LARGE SCALE GENOMIC DNA]</scope>
    <source>
        <strain evidence="5">NIOZ-UU82</strain>
    </source>
</reference>
<feature type="active site" description="Proton acceptor" evidence="3">
    <location>
        <position position="70"/>
    </location>
</feature>
<proteinExistence type="inferred from homology"/>
<evidence type="ECO:0000256" key="4">
    <source>
        <dbReference type="PIRSR" id="PIRSR005384-2"/>
    </source>
</evidence>
<feature type="binding site" evidence="4">
    <location>
        <begin position="71"/>
        <end position="75"/>
    </location>
    <ligand>
        <name>D-ribulose 5-phosphate</name>
        <dbReference type="ChEBI" id="CHEBI:58121"/>
    </ligand>
</feature>
<feature type="binding site" evidence="4">
    <location>
        <begin position="13"/>
        <end position="14"/>
    </location>
    <ligand>
        <name>D-ribulose 5-phosphate</name>
        <dbReference type="ChEBI" id="CHEBI:58121"/>
    </ligand>
</feature>
<dbReference type="NCBIfam" id="TIGR00689">
    <property type="entry name" value="rpiB_lacA_lacB"/>
    <property type="match status" value="1"/>
</dbReference>
<feature type="binding site" evidence="4">
    <location>
        <position position="104"/>
    </location>
    <ligand>
        <name>D-ribulose 5-phosphate</name>
        <dbReference type="ChEBI" id="CHEBI:58121"/>
    </ligand>
</feature>
<feature type="binding site" evidence="4">
    <location>
        <position position="137"/>
    </location>
    <ligand>
        <name>D-ribulose 5-phosphate</name>
        <dbReference type="ChEBI" id="CHEBI:58121"/>
    </ligand>
</feature>
<dbReference type="EMBL" id="JACNLL010000071">
    <property type="protein sequence ID" value="MBC8199938.1"/>
    <property type="molecule type" value="Genomic_DNA"/>
</dbReference>
<protein>
    <submittedName>
        <fullName evidence="5">Ribose 5-phosphate isomerase B</fullName>
        <ecNumber evidence="5">5.3.1.6</ecNumber>
    </submittedName>
</protein>
<dbReference type="InterPro" id="IPR036569">
    <property type="entry name" value="RpiB_LacA_LacB_sf"/>
</dbReference>
<evidence type="ECO:0000313" key="6">
    <source>
        <dbReference type="Proteomes" id="UP000603545"/>
    </source>
</evidence>
<gene>
    <name evidence="5" type="primary">rpiB</name>
    <name evidence="5" type="ORF">H8E80_07845</name>
</gene>
<comment type="caution">
    <text evidence="5">The sequence shown here is derived from an EMBL/GenBank/DDBJ whole genome shotgun (WGS) entry which is preliminary data.</text>
</comment>
<dbReference type="GO" id="GO:0004751">
    <property type="term" value="F:ribose-5-phosphate isomerase activity"/>
    <property type="evidence" value="ECO:0007669"/>
    <property type="project" value="UniProtKB-EC"/>
</dbReference>
<evidence type="ECO:0000313" key="5">
    <source>
        <dbReference type="EMBL" id="MBC8199938.1"/>
    </source>
</evidence>
<dbReference type="GO" id="GO:0019316">
    <property type="term" value="P:D-allose catabolic process"/>
    <property type="evidence" value="ECO:0007669"/>
    <property type="project" value="TreeGrafter"/>
</dbReference>
<evidence type="ECO:0000256" key="1">
    <source>
        <dbReference type="ARBA" id="ARBA00008754"/>
    </source>
</evidence>
<dbReference type="PANTHER" id="PTHR30345">
    <property type="entry name" value="RIBOSE-5-PHOSPHATE ISOMERASE B"/>
    <property type="match status" value="1"/>
</dbReference>
<dbReference type="PANTHER" id="PTHR30345:SF0">
    <property type="entry name" value="DNA DAMAGE-REPAIR_TOLERATION PROTEIN DRT102"/>
    <property type="match status" value="1"/>
</dbReference>
<keyword evidence="2 5" id="KW-0413">Isomerase</keyword>
<feature type="binding site" evidence="4">
    <location>
        <position position="114"/>
    </location>
    <ligand>
        <name>D-ribulose 5-phosphate</name>
        <dbReference type="ChEBI" id="CHEBI:58121"/>
    </ligand>
</feature>